<evidence type="ECO:0000313" key="2">
    <source>
        <dbReference type="Proteomes" id="UP000762676"/>
    </source>
</evidence>
<dbReference type="AlphaFoldDB" id="A0AAV4H830"/>
<keyword evidence="2" id="KW-1185">Reference proteome</keyword>
<evidence type="ECO:0000313" key="1">
    <source>
        <dbReference type="EMBL" id="GFR93899.1"/>
    </source>
</evidence>
<reference evidence="1 2" key="1">
    <citation type="journal article" date="2021" name="Elife">
        <title>Chloroplast acquisition without the gene transfer in kleptoplastic sea slugs, Plakobranchus ocellatus.</title>
        <authorList>
            <person name="Maeda T."/>
            <person name="Takahashi S."/>
            <person name="Yoshida T."/>
            <person name="Shimamura S."/>
            <person name="Takaki Y."/>
            <person name="Nagai Y."/>
            <person name="Toyoda A."/>
            <person name="Suzuki Y."/>
            <person name="Arimoto A."/>
            <person name="Ishii H."/>
            <person name="Satoh N."/>
            <person name="Nishiyama T."/>
            <person name="Hasebe M."/>
            <person name="Maruyama T."/>
            <person name="Minagawa J."/>
            <person name="Obokata J."/>
            <person name="Shigenobu S."/>
        </authorList>
    </citation>
    <scope>NUCLEOTIDE SEQUENCE [LARGE SCALE GENOMIC DNA]</scope>
</reference>
<dbReference type="Proteomes" id="UP000762676">
    <property type="component" value="Unassembled WGS sequence"/>
</dbReference>
<dbReference type="EMBL" id="BMAT01001854">
    <property type="protein sequence ID" value="GFR93899.1"/>
    <property type="molecule type" value="Genomic_DNA"/>
</dbReference>
<accession>A0AAV4H830</accession>
<protein>
    <submittedName>
        <fullName evidence="1">Uncharacterized protein</fullName>
    </submittedName>
</protein>
<organism evidence="1 2">
    <name type="scientific">Elysia marginata</name>
    <dbReference type="NCBI Taxonomy" id="1093978"/>
    <lineage>
        <taxon>Eukaryota</taxon>
        <taxon>Metazoa</taxon>
        <taxon>Spiralia</taxon>
        <taxon>Lophotrochozoa</taxon>
        <taxon>Mollusca</taxon>
        <taxon>Gastropoda</taxon>
        <taxon>Heterobranchia</taxon>
        <taxon>Euthyneura</taxon>
        <taxon>Panpulmonata</taxon>
        <taxon>Sacoglossa</taxon>
        <taxon>Placobranchoidea</taxon>
        <taxon>Plakobranchidae</taxon>
        <taxon>Elysia</taxon>
    </lineage>
</organism>
<proteinExistence type="predicted"/>
<gene>
    <name evidence="1" type="ORF">ElyMa_000905000</name>
</gene>
<name>A0AAV4H830_9GAST</name>
<comment type="caution">
    <text evidence="1">The sequence shown here is derived from an EMBL/GenBank/DDBJ whole genome shotgun (WGS) entry which is preliminary data.</text>
</comment>
<sequence>MELVILREKGTIQNVSRLTVLPSALTCQDCLRLQGQAYSSQAPCDRKSFFYGSSSAGMASSVQGIHYYDKC</sequence>